<evidence type="ECO:0000259" key="2">
    <source>
        <dbReference type="Pfam" id="PF11416"/>
    </source>
</evidence>
<feature type="region of interest" description="Disordered" evidence="1">
    <location>
        <begin position="1"/>
        <end position="30"/>
    </location>
</feature>
<dbReference type="Pfam" id="PF11416">
    <property type="entry name" value="Syntaxin-5_N"/>
    <property type="match status" value="1"/>
</dbReference>
<reference evidence="4" key="1">
    <citation type="submission" date="2025-08" db="UniProtKB">
        <authorList>
            <consortium name="RefSeq"/>
        </authorList>
    </citation>
    <scope>IDENTIFICATION</scope>
</reference>
<gene>
    <name evidence="4" type="primary">LOC106816496</name>
</gene>
<evidence type="ECO:0000313" key="4">
    <source>
        <dbReference type="RefSeq" id="XP_014676606.1"/>
    </source>
</evidence>
<dbReference type="Gene3D" id="1.20.58.70">
    <property type="match status" value="1"/>
</dbReference>
<proteinExistence type="predicted"/>
<name>A0ABM1EWN5_PRICU</name>
<feature type="compositionally biased region" description="Polar residues" evidence="1">
    <location>
        <begin position="11"/>
        <end position="21"/>
    </location>
</feature>
<feature type="compositionally biased region" description="Basic and acidic residues" evidence="1">
    <location>
        <begin position="205"/>
        <end position="216"/>
    </location>
</feature>
<protein>
    <submittedName>
        <fullName evidence="4">Syntaxin-5-like</fullName>
    </submittedName>
</protein>
<accession>A0ABM1EWN5</accession>
<dbReference type="InterPro" id="IPR010989">
    <property type="entry name" value="SNARE"/>
</dbReference>
<dbReference type="InterPro" id="IPR021538">
    <property type="entry name" value="Syntaxin-5_N"/>
</dbReference>
<feature type="non-terminal residue" evidence="4">
    <location>
        <position position="274"/>
    </location>
</feature>
<dbReference type="SUPFAM" id="SSF47661">
    <property type="entry name" value="t-snare proteins"/>
    <property type="match status" value="1"/>
</dbReference>
<evidence type="ECO:0000256" key="1">
    <source>
        <dbReference type="SAM" id="MobiDB-lite"/>
    </source>
</evidence>
<sequence>MLTRRRRTSEGESQPDYNQARNGHRTNGVPHQRALNVGAASGVARYASPARSGPLDADMTCRDRTTEFMSTLKSMQSRMGSSQLSSVYQNHSDLKQRSEFMQIAKRIGRDLSSTFSKLEKLTILAKKKSLFDDRPVEIQELTYIIKQDINSLNKQIASLQELSRSKARIGGQHRQTHSNAVVVALQSKLATMSNNFKSVLEVRTENLKQQRSRREQYSQGPVASSLPPSAMTGHYTGSVLLQEDSTSSQEVAIDMGMGPGSSRYQEQLQLVDEQ</sequence>
<organism evidence="3 4">
    <name type="scientific">Priapulus caudatus</name>
    <name type="common">Priapulid worm</name>
    <dbReference type="NCBI Taxonomy" id="37621"/>
    <lineage>
        <taxon>Eukaryota</taxon>
        <taxon>Metazoa</taxon>
        <taxon>Ecdysozoa</taxon>
        <taxon>Scalidophora</taxon>
        <taxon>Priapulida</taxon>
        <taxon>Priapulimorpha</taxon>
        <taxon>Priapulimorphida</taxon>
        <taxon>Priapulidae</taxon>
        <taxon>Priapulus</taxon>
    </lineage>
</organism>
<dbReference type="GeneID" id="106816496"/>
<dbReference type="RefSeq" id="XP_014676606.1">
    <property type="nucleotide sequence ID" value="XM_014821120.1"/>
</dbReference>
<dbReference type="Proteomes" id="UP000695022">
    <property type="component" value="Unplaced"/>
</dbReference>
<feature type="region of interest" description="Disordered" evidence="1">
    <location>
        <begin position="205"/>
        <end position="234"/>
    </location>
</feature>
<evidence type="ECO:0000313" key="3">
    <source>
        <dbReference type="Proteomes" id="UP000695022"/>
    </source>
</evidence>
<feature type="region of interest" description="Disordered" evidence="1">
    <location>
        <begin position="254"/>
        <end position="274"/>
    </location>
</feature>
<keyword evidence="3" id="KW-1185">Reference proteome</keyword>
<feature type="domain" description="Syntaxin-5 N-terminal Sly1p-binding" evidence="2">
    <location>
        <begin position="59"/>
        <end position="78"/>
    </location>
</feature>